<proteinExistence type="predicted"/>
<organism evidence="1 2">
    <name type="scientific">Riccia sorocarpa</name>
    <dbReference type="NCBI Taxonomy" id="122646"/>
    <lineage>
        <taxon>Eukaryota</taxon>
        <taxon>Viridiplantae</taxon>
        <taxon>Streptophyta</taxon>
        <taxon>Embryophyta</taxon>
        <taxon>Marchantiophyta</taxon>
        <taxon>Marchantiopsida</taxon>
        <taxon>Marchantiidae</taxon>
        <taxon>Marchantiales</taxon>
        <taxon>Ricciaceae</taxon>
        <taxon>Riccia</taxon>
    </lineage>
</organism>
<keyword evidence="2" id="KW-1185">Reference proteome</keyword>
<accession>A0ABD3GEX1</accession>
<gene>
    <name evidence="1" type="ORF">R1sor_026927</name>
</gene>
<dbReference type="AlphaFoldDB" id="A0ABD3GEX1"/>
<reference evidence="1 2" key="1">
    <citation type="submission" date="2024-09" db="EMBL/GenBank/DDBJ databases">
        <title>Chromosome-scale assembly of Riccia sorocarpa.</title>
        <authorList>
            <person name="Paukszto L."/>
        </authorList>
    </citation>
    <scope>NUCLEOTIDE SEQUENCE [LARGE SCALE GENOMIC DNA]</scope>
    <source>
        <strain evidence="1">LP-2024</strain>
        <tissue evidence="1">Aerial parts of the thallus</tissue>
    </source>
</reference>
<protein>
    <submittedName>
        <fullName evidence="1">Uncharacterized protein</fullName>
    </submittedName>
</protein>
<dbReference type="EMBL" id="JBJQOH010000008">
    <property type="protein sequence ID" value="KAL3676979.1"/>
    <property type="molecule type" value="Genomic_DNA"/>
</dbReference>
<evidence type="ECO:0000313" key="1">
    <source>
        <dbReference type="EMBL" id="KAL3676979.1"/>
    </source>
</evidence>
<evidence type="ECO:0000313" key="2">
    <source>
        <dbReference type="Proteomes" id="UP001633002"/>
    </source>
</evidence>
<sequence length="194" mass="21872">MIGSQVHDFVTVLKPDGKVLVEIHLSKERKRTIMCVEEVSLEDRTCRWIDSRLLLLGHFASLMRQVLETEYVELDHITVDALHGKYHSRALKGANEWVAYTHLILKFGGYKVFMGDTESDDILTSGIWPSHIPDSSGEALSSKVNPNGEASSSKINPDGLDIQVLRDTLTAKEGMGMLIRMQSIQVVWTLWPWP</sequence>
<name>A0ABD3GEX1_9MARC</name>
<dbReference type="Proteomes" id="UP001633002">
    <property type="component" value="Unassembled WGS sequence"/>
</dbReference>
<comment type="caution">
    <text evidence="1">The sequence shown here is derived from an EMBL/GenBank/DDBJ whole genome shotgun (WGS) entry which is preliminary data.</text>
</comment>